<accession>B4D6F3</accession>
<keyword evidence="6 15" id="KW-0375">Hydrogen ion transport</keyword>
<keyword evidence="19" id="KW-1185">Reference proteome</keyword>
<comment type="subcellular location">
    <subcellularLocation>
        <location evidence="15">Cell membrane</location>
        <topology evidence="15">Single-pass membrane protein</topology>
    </subcellularLocation>
    <subcellularLocation>
        <location evidence="14">Endomembrane system</location>
        <topology evidence="14">Single-pass membrane protein</topology>
    </subcellularLocation>
</comment>
<comment type="subunit">
    <text evidence="15">F-type ATPases have 2 components, F(1) - the catalytic core - and F(0) - the membrane proton channel. F(1) has five subunits: alpha(3), beta(3), gamma(1), delta(1), epsilon(1). F(0) has three main subunits: a(1), b(2) and c(10-14). The alpha and beta chains form an alternating ring which encloses part of the gamma chain. F(1) is attached to F(0) by a central stalk formed by the gamma and epsilon chains, while a peripheral stalk is formed by the delta and b chains.</text>
</comment>
<dbReference type="GO" id="GO:0012505">
    <property type="term" value="C:endomembrane system"/>
    <property type="evidence" value="ECO:0007669"/>
    <property type="project" value="UniProtKB-SubCell"/>
</dbReference>
<comment type="function">
    <text evidence="12">Component of the F(0) channel, it forms part of the peripheral stalk, linking F(1) to F(0). The b'-subunit is a diverged and duplicated form of b found in plants and photosynthetic bacteria.</text>
</comment>
<evidence type="ECO:0000256" key="11">
    <source>
        <dbReference type="ARBA" id="ARBA00025198"/>
    </source>
</evidence>
<dbReference type="GO" id="GO:0046933">
    <property type="term" value="F:proton-transporting ATP synthase activity, rotational mechanism"/>
    <property type="evidence" value="ECO:0007669"/>
    <property type="project" value="UniProtKB-UniRule"/>
</dbReference>
<comment type="subunit">
    <text evidence="13">F-type ATPases have 2 components, F(1) - the catalytic core - and F(0) - the membrane proton channel. F(1) has five subunits: alpha(3), beta(3), gamma(1), delta(1), epsilon(1). F(0) has four main subunits: a(1), b(2) and c(10-14). The alpha and beta chains form an alternating ring which encloses part of the gamma chain. F(1) is attached to F(0) by a central stalk formed by the gamma and epsilon chains, while a peripheral stalk is formed by the delta and b chains.</text>
</comment>
<comment type="function">
    <text evidence="11 15">F(1)F(0) ATP synthase produces ATP from ADP in the presence of a proton or sodium gradient. F-type ATPases consist of two structural domains, F(1) containing the extramembraneous catalytic core and F(0) containing the membrane proton channel, linked together by a central stalk and a peripheral stalk. During catalysis, ATP synthesis in the catalytic domain of F(1) is coupled via a rotary mechanism of the central stalk subunits to proton translocation.</text>
</comment>
<dbReference type="GO" id="GO:0045259">
    <property type="term" value="C:proton-transporting ATP synthase complex"/>
    <property type="evidence" value="ECO:0007669"/>
    <property type="project" value="UniProtKB-KW"/>
</dbReference>
<dbReference type="NCBIfam" id="TIGR01144">
    <property type="entry name" value="ATP_synt_b"/>
    <property type="match status" value="1"/>
</dbReference>
<organism evidence="18 19">
    <name type="scientific">Chthoniobacter flavus Ellin428</name>
    <dbReference type="NCBI Taxonomy" id="497964"/>
    <lineage>
        <taxon>Bacteria</taxon>
        <taxon>Pseudomonadati</taxon>
        <taxon>Verrucomicrobiota</taxon>
        <taxon>Spartobacteria</taxon>
        <taxon>Chthoniobacterales</taxon>
        <taxon>Chthoniobacteraceae</taxon>
        <taxon>Chthoniobacter</taxon>
    </lineage>
</organism>
<evidence type="ECO:0000256" key="16">
    <source>
        <dbReference type="RuleBase" id="RU003848"/>
    </source>
</evidence>
<protein>
    <recommendedName>
        <fullName evidence="15">ATP synthase subunit b</fullName>
    </recommendedName>
    <alternativeName>
        <fullName evidence="15">ATP synthase F(0) sector subunit b</fullName>
    </alternativeName>
    <alternativeName>
        <fullName evidence="15">ATPase subunit I</fullName>
    </alternativeName>
    <alternativeName>
        <fullName evidence="15">F-type ATPase subunit b</fullName>
        <shortName evidence="15">F-ATPase subunit b</shortName>
    </alternativeName>
</protein>
<feature type="coiled-coil region" evidence="17">
    <location>
        <begin position="58"/>
        <end position="95"/>
    </location>
</feature>
<evidence type="ECO:0000256" key="7">
    <source>
        <dbReference type="ARBA" id="ARBA00022989"/>
    </source>
</evidence>
<evidence type="ECO:0000256" key="13">
    <source>
        <dbReference type="ARBA" id="ARBA00026054"/>
    </source>
</evidence>
<proteinExistence type="inferred from homology"/>
<keyword evidence="3 15" id="KW-1003">Cell membrane</keyword>
<evidence type="ECO:0000256" key="8">
    <source>
        <dbReference type="ARBA" id="ARBA00023065"/>
    </source>
</evidence>
<evidence type="ECO:0000313" key="18">
    <source>
        <dbReference type="EMBL" id="EDY18062.1"/>
    </source>
</evidence>
<evidence type="ECO:0000256" key="5">
    <source>
        <dbReference type="ARBA" id="ARBA00022692"/>
    </source>
</evidence>
<keyword evidence="8 15" id="KW-0406">Ion transport</keyword>
<dbReference type="InterPro" id="IPR002146">
    <property type="entry name" value="ATP_synth_b/b'su_bac/chlpt"/>
</dbReference>
<keyword evidence="17" id="KW-0175">Coiled coil</keyword>
<evidence type="ECO:0000313" key="19">
    <source>
        <dbReference type="Proteomes" id="UP000005824"/>
    </source>
</evidence>
<dbReference type="Proteomes" id="UP000005824">
    <property type="component" value="Unassembled WGS sequence"/>
</dbReference>
<name>B4D6F3_9BACT</name>
<dbReference type="Pfam" id="PF00430">
    <property type="entry name" value="ATP-synt_B"/>
    <property type="match status" value="1"/>
</dbReference>
<comment type="similarity">
    <text evidence="1 15 16">Belongs to the ATPase B chain family.</text>
</comment>
<keyword evidence="2 15" id="KW-0813">Transport</keyword>
<dbReference type="eggNOG" id="COG0711">
    <property type="taxonomic scope" value="Bacteria"/>
</dbReference>
<keyword evidence="10 15" id="KW-0066">ATP synthesis</keyword>
<dbReference type="HAMAP" id="MF_01398">
    <property type="entry name" value="ATP_synth_b_bprime"/>
    <property type="match status" value="1"/>
</dbReference>
<dbReference type="EMBL" id="ABVL01000015">
    <property type="protein sequence ID" value="EDY18062.1"/>
    <property type="molecule type" value="Genomic_DNA"/>
</dbReference>
<evidence type="ECO:0000256" key="4">
    <source>
        <dbReference type="ARBA" id="ARBA00022547"/>
    </source>
</evidence>
<dbReference type="InParanoid" id="B4D6F3"/>
<evidence type="ECO:0000256" key="17">
    <source>
        <dbReference type="SAM" id="Coils"/>
    </source>
</evidence>
<evidence type="ECO:0000256" key="2">
    <source>
        <dbReference type="ARBA" id="ARBA00022448"/>
    </source>
</evidence>
<dbReference type="InterPro" id="IPR028987">
    <property type="entry name" value="ATP_synth_B-like_membr_sf"/>
</dbReference>
<dbReference type="PANTHER" id="PTHR33445:SF1">
    <property type="entry name" value="ATP SYNTHASE SUBUNIT B"/>
    <property type="match status" value="1"/>
</dbReference>
<dbReference type="CDD" id="cd06503">
    <property type="entry name" value="ATP-synt_Fo_b"/>
    <property type="match status" value="1"/>
</dbReference>
<dbReference type="GO" id="GO:0005886">
    <property type="term" value="C:plasma membrane"/>
    <property type="evidence" value="ECO:0007669"/>
    <property type="project" value="UniProtKB-SubCell"/>
</dbReference>
<evidence type="ECO:0000256" key="9">
    <source>
        <dbReference type="ARBA" id="ARBA00023136"/>
    </source>
</evidence>
<evidence type="ECO:0000256" key="14">
    <source>
        <dbReference type="ARBA" id="ARBA00037847"/>
    </source>
</evidence>
<reference evidence="18 19" key="1">
    <citation type="journal article" date="2011" name="J. Bacteriol.">
        <title>Genome sequence of Chthoniobacter flavus Ellin428, an aerobic heterotrophic soil bacterium.</title>
        <authorList>
            <person name="Kant R."/>
            <person name="van Passel M.W."/>
            <person name="Palva A."/>
            <person name="Lucas S."/>
            <person name="Lapidus A."/>
            <person name="Glavina Del Rio T."/>
            <person name="Dalin E."/>
            <person name="Tice H."/>
            <person name="Bruce D."/>
            <person name="Goodwin L."/>
            <person name="Pitluck S."/>
            <person name="Larimer F.W."/>
            <person name="Land M.L."/>
            <person name="Hauser L."/>
            <person name="Sangwan P."/>
            <person name="de Vos W.M."/>
            <person name="Janssen P.H."/>
            <person name="Smidt H."/>
        </authorList>
    </citation>
    <scope>NUCLEOTIDE SEQUENCE [LARGE SCALE GENOMIC DNA]</scope>
    <source>
        <strain evidence="18 19">Ellin428</strain>
    </source>
</reference>
<keyword evidence="5 15" id="KW-0812">Transmembrane</keyword>
<evidence type="ECO:0000256" key="6">
    <source>
        <dbReference type="ARBA" id="ARBA00022781"/>
    </source>
</evidence>
<evidence type="ECO:0000256" key="1">
    <source>
        <dbReference type="ARBA" id="ARBA00005513"/>
    </source>
</evidence>
<dbReference type="Gene3D" id="6.10.250.1580">
    <property type="match status" value="1"/>
</dbReference>
<gene>
    <name evidence="15" type="primary">atpF</name>
    <name evidence="18" type="ORF">CfE428DRAFT_4493</name>
</gene>
<dbReference type="RefSeq" id="WP_006981815.1">
    <property type="nucleotide sequence ID" value="NZ_ABVL01000015.1"/>
</dbReference>
<keyword evidence="4 15" id="KW-0138">CF(0)</keyword>
<evidence type="ECO:0000256" key="3">
    <source>
        <dbReference type="ARBA" id="ARBA00022475"/>
    </source>
</evidence>
<dbReference type="GO" id="GO:0046961">
    <property type="term" value="F:proton-transporting ATPase activity, rotational mechanism"/>
    <property type="evidence" value="ECO:0007669"/>
    <property type="project" value="TreeGrafter"/>
</dbReference>
<keyword evidence="9 15" id="KW-0472">Membrane</keyword>
<evidence type="ECO:0000256" key="10">
    <source>
        <dbReference type="ARBA" id="ARBA00023310"/>
    </source>
</evidence>
<comment type="caution">
    <text evidence="18">The sequence shown here is derived from an EMBL/GenBank/DDBJ whole genome shotgun (WGS) entry which is preliminary data.</text>
</comment>
<evidence type="ECO:0000256" key="12">
    <source>
        <dbReference type="ARBA" id="ARBA00025614"/>
    </source>
</evidence>
<sequence>MTFLLPLAAEGGIIENLQKSAQETAEVFGVNAWALFSQIISFSIVAFLLHKLAYKPILNVLEERRKKIAEGLANAEKIKVQLAESEARVQEILTKANVDAQRLIDEARASAQVVADRRTQQAIAEAEQIIAKAREATGIEREKIMAELKREVGRLVIDTTSRVTGKVLTQADQKRINEEASREVAA</sequence>
<dbReference type="STRING" id="497964.CfE428DRAFT_4493"/>
<dbReference type="InterPro" id="IPR005864">
    <property type="entry name" value="ATP_synth_F0_bsu_bac"/>
</dbReference>
<evidence type="ECO:0000256" key="15">
    <source>
        <dbReference type="HAMAP-Rule" id="MF_01398"/>
    </source>
</evidence>
<dbReference type="SUPFAM" id="SSF81573">
    <property type="entry name" value="F1F0 ATP synthase subunit B, membrane domain"/>
    <property type="match status" value="1"/>
</dbReference>
<dbReference type="PANTHER" id="PTHR33445">
    <property type="entry name" value="ATP SYNTHASE SUBUNIT B', CHLOROPLASTIC"/>
    <property type="match status" value="1"/>
</dbReference>
<keyword evidence="7 15" id="KW-1133">Transmembrane helix</keyword>
<dbReference type="InterPro" id="IPR050059">
    <property type="entry name" value="ATP_synthase_B_chain"/>
</dbReference>
<dbReference type="AlphaFoldDB" id="B4D6F3"/>
<feature type="transmembrane region" description="Helical" evidence="15">
    <location>
        <begin position="30"/>
        <end position="49"/>
    </location>
</feature>